<evidence type="ECO:0000256" key="2">
    <source>
        <dbReference type="ARBA" id="ARBA00022475"/>
    </source>
</evidence>
<dbReference type="SUPFAM" id="SSF81321">
    <property type="entry name" value="Family A G protein-coupled receptor-like"/>
    <property type="match status" value="1"/>
</dbReference>
<comment type="similarity">
    <text evidence="9">Belongs to the G-protein coupled receptor 1 family.</text>
</comment>
<comment type="caution">
    <text evidence="12">The sequence shown here is derived from an EMBL/GenBank/DDBJ whole genome shotgun (WGS) entry which is preliminary data.</text>
</comment>
<dbReference type="PANTHER" id="PTHR22752:SF14">
    <property type="entry name" value="G-PROTEIN COUPLED RECEPTORS FAMILY 1 PROFILE DOMAIN-CONTAINING PROTEIN"/>
    <property type="match status" value="1"/>
</dbReference>
<keyword evidence="3 9" id="KW-0812">Transmembrane</keyword>
<evidence type="ECO:0000313" key="13">
    <source>
        <dbReference type="Proteomes" id="UP001249851"/>
    </source>
</evidence>
<dbReference type="InterPro" id="IPR000276">
    <property type="entry name" value="GPCR_Rhodpsn"/>
</dbReference>
<dbReference type="AlphaFoldDB" id="A0AAD9R5S3"/>
<dbReference type="Proteomes" id="UP001249851">
    <property type="component" value="Unassembled WGS sequence"/>
</dbReference>
<keyword evidence="7 9" id="KW-0675">Receptor</keyword>
<evidence type="ECO:0000256" key="4">
    <source>
        <dbReference type="ARBA" id="ARBA00022989"/>
    </source>
</evidence>
<dbReference type="PRINTS" id="PR00237">
    <property type="entry name" value="GPCRRHODOPSN"/>
</dbReference>
<comment type="subcellular location">
    <subcellularLocation>
        <location evidence="1">Cell membrane</location>
        <topology evidence="1">Multi-pass membrane protein</topology>
    </subcellularLocation>
</comment>
<keyword evidence="4 10" id="KW-1133">Transmembrane helix</keyword>
<feature type="transmembrane region" description="Helical" evidence="10">
    <location>
        <begin position="68"/>
        <end position="95"/>
    </location>
</feature>
<evidence type="ECO:0000256" key="10">
    <source>
        <dbReference type="SAM" id="Phobius"/>
    </source>
</evidence>
<gene>
    <name evidence="12" type="ORF">P5673_001236</name>
</gene>
<evidence type="ECO:0000256" key="8">
    <source>
        <dbReference type="ARBA" id="ARBA00023224"/>
    </source>
</evidence>
<evidence type="ECO:0000256" key="3">
    <source>
        <dbReference type="ARBA" id="ARBA00022692"/>
    </source>
</evidence>
<evidence type="ECO:0000256" key="6">
    <source>
        <dbReference type="ARBA" id="ARBA00023136"/>
    </source>
</evidence>
<dbReference type="PROSITE" id="PS00237">
    <property type="entry name" value="G_PROTEIN_RECEP_F1_1"/>
    <property type="match status" value="1"/>
</dbReference>
<organism evidence="12 13">
    <name type="scientific">Acropora cervicornis</name>
    <name type="common">Staghorn coral</name>
    <dbReference type="NCBI Taxonomy" id="6130"/>
    <lineage>
        <taxon>Eukaryota</taxon>
        <taxon>Metazoa</taxon>
        <taxon>Cnidaria</taxon>
        <taxon>Anthozoa</taxon>
        <taxon>Hexacorallia</taxon>
        <taxon>Scleractinia</taxon>
        <taxon>Astrocoeniina</taxon>
        <taxon>Acroporidae</taxon>
        <taxon>Acropora</taxon>
    </lineage>
</organism>
<evidence type="ECO:0000256" key="9">
    <source>
        <dbReference type="RuleBase" id="RU000688"/>
    </source>
</evidence>
<proteinExistence type="inferred from homology"/>
<dbReference type="PROSITE" id="PS50262">
    <property type="entry name" value="G_PROTEIN_RECEP_F1_2"/>
    <property type="match status" value="1"/>
</dbReference>
<feature type="transmembrane region" description="Helical" evidence="10">
    <location>
        <begin position="34"/>
        <end position="56"/>
    </location>
</feature>
<feature type="domain" description="G-protein coupled receptors family 1 profile" evidence="11">
    <location>
        <begin position="47"/>
        <end position="299"/>
    </location>
</feature>
<dbReference type="GO" id="GO:0005886">
    <property type="term" value="C:plasma membrane"/>
    <property type="evidence" value="ECO:0007669"/>
    <property type="project" value="UniProtKB-SubCell"/>
</dbReference>
<keyword evidence="5 9" id="KW-0297">G-protein coupled receptor</keyword>
<feature type="transmembrane region" description="Helical" evidence="10">
    <location>
        <begin position="148"/>
        <end position="170"/>
    </location>
</feature>
<feature type="transmembrane region" description="Helical" evidence="10">
    <location>
        <begin position="107"/>
        <end position="128"/>
    </location>
</feature>
<evidence type="ECO:0000256" key="1">
    <source>
        <dbReference type="ARBA" id="ARBA00004651"/>
    </source>
</evidence>
<dbReference type="PANTHER" id="PTHR22752">
    <property type="entry name" value="G PROTEIN-COUPLED RECEPTOR"/>
    <property type="match status" value="1"/>
</dbReference>
<evidence type="ECO:0000256" key="7">
    <source>
        <dbReference type="ARBA" id="ARBA00023170"/>
    </source>
</evidence>
<sequence>MRSLQENETSFTNDEEYTINSEKNSIGLELTVRATLVTFIMVFVIVGNVVVLLVIYRQRRRPSVRVANMFIGNLAVVDLTIGVLLFPFSVVTIILHRWAFGHAFCQFNGTINMTAGAASILTMAVISIDRYRAIVSPPGSKVTRRQGWVFLAVLWTASITTGILPVLGWNKYEHSPLHTTCKMSFTEDRGYIIMLAVTCFLIPLCVMFYCYLRVFLKVRLHKKQMERWGHNRDGERRFMRETKTARVVFTVLFVFVGCWTPFVFVYVLHTVSSIHISPTVFHCVTLIAGVHSACNPIVYIVMNRTFRNDLLRMCPGVNCGIFTCCGRHDRIQPFDTETELDVTQRRCTA</sequence>
<feature type="transmembrane region" description="Helical" evidence="10">
    <location>
        <begin position="247"/>
        <end position="267"/>
    </location>
</feature>
<keyword evidence="13" id="KW-1185">Reference proteome</keyword>
<dbReference type="EMBL" id="JARQWQ010000002">
    <property type="protein sequence ID" value="KAK2573567.1"/>
    <property type="molecule type" value="Genomic_DNA"/>
</dbReference>
<protein>
    <submittedName>
        <fullName evidence="12">Rhodopsin</fullName>
    </submittedName>
</protein>
<reference evidence="12" key="1">
    <citation type="journal article" date="2023" name="G3 (Bethesda)">
        <title>Whole genome assembly and annotation of the endangered Caribbean coral Acropora cervicornis.</title>
        <authorList>
            <person name="Selwyn J.D."/>
            <person name="Vollmer S.V."/>
        </authorList>
    </citation>
    <scope>NUCLEOTIDE SEQUENCE</scope>
    <source>
        <strain evidence="12">K2</strain>
    </source>
</reference>
<dbReference type="GO" id="GO:0004930">
    <property type="term" value="F:G protein-coupled receptor activity"/>
    <property type="evidence" value="ECO:0007669"/>
    <property type="project" value="UniProtKB-KW"/>
</dbReference>
<name>A0AAD9R5S3_ACRCE</name>
<evidence type="ECO:0000256" key="5">
    <source>
        <dbReference type="ARBA" id="ARBA00023040"/>
    </source>
</evidence>
<dbReference type="Pfam" id="PF00001">
    <property type="entry name" value="7tm_1"/>
    <property type="match status" value="1"/>
</dbReference>
<reference evidence="12" key="2">
    <citation type="journal article" date="2023" name="Science">
        <title>Genomic signatures of disease resistance in endangered staghorn corals.</title>
        <authorList>
            <person name="Vollmer S.V."/>
            <person name="Selwyn J.D."/>
            <person name="Despard B.A."/>
            <person name="Roesel C.L."/>
        </authorList>
    </citation>
    <scope>NUCLEOTIDE SEQUENCE</scope>
    <source>
        <strain evidence="12">K2</strain>
    </source>
</reference>
<dbReference type="InterPro" id="IPR017452">
    <property type="entry name" value="GPCR_Rhodpsn_7TM"/>
</dbReference>
<dbReference type="Gene3D" id="1.20.1070.10">
    <property type="entry name" value="Rhodopsin 7-helix transmembrane proteins"/>
    <property type="match status" value="1"/>
</dbReference>
<keyword evidence="6 10" id="KW-0472">Membrane</keyword>
<keyword evidence="2" id="KW-1003">Cell membrane</keyword>
<dbReference type="CDD" id="cd00637">
    <property type="entry name" value="7tm_classA_rhodopsin-like"/>
    <property type="match status" value="1"/>
</dbReference>
<evidence type="ECO:0000259" key="11">
    <source>
        <dbReference type="PROSITE" id="PS50262"/>
    </source>
</evidence>
<feature type="transmembrane region" description="Helical" evidence="10">
    <location>
        <begin position="279"/>
        <end position="302"/>
    </location>
</feature>
<keyword evidence="8 9" id="KW-0807">Transducer</keyword>
<feature type="transmembrane region" description="Helical" evidence="10">
    <location>
        <begin position="190"/>
        <end position="212"/>
    </location>
</feature>
<evidence type="ECO:0000313" key="12">
    <source>
        <dbReference type="EMBL" id="KAK2573567.1"/>
    </source>
</evidence>
<accession>A0AAD9R5S3</accession>